<evidence type="ECO:0000313" key="2">
    <source>
        <dbReference type="EMBL" id="KAK0525440.1"/>
    </source>
</evidence>
<sequence length="616" mass="66592">MPTTPTPSFSFQAPRTRLGSSGTASTDDSMAEETQRQADEAAYGLDDDDDDEEDDEDDDDHEDDDDEDHDDHDDDVRTRGHPSHKQHGHEDIDIESVDIDVIFRHPAVRRLLDKLADQNKKFEHLSEEDVRKHPYVSQLLAHVFDLSSRLTTLEQEIGGRDGVNKDNKAKSSSASKAASTPARKTETSSSAVIIQLGGRNGDTEIPLRKRRFYSRKSAVKAFAGKTVSMPSVICKVICNVFDNKPVSEERFAELKDAAEDEVGKLHRLPNTPCGLKHKTIGYYNHFHSSSLVDAINELTKDNPELQSKENWKGRALIDSCLRGSRKRNPAFVPSSRSALPATEAEELAEEEAASAFGHAPFASDPPILSPSSLIIANAQSSSIPPTGIAVQPRRSYAQLDYSSLGRAIGREIPNLPDTSSSFIASSTATGDPVFATQSSPSANAQVNIPAQTRSATHNAAATPSATAATAFTSDVAQAVDAGNDAHTCNTTAAAHTGTPAFVIDIDGMDREVGRYLCQARDAMFKMTSNRPAVKKALYGFNKSNPFTQAELHAAQAKAAHPPTTSPQKRKQRATTGGSPSKRQATTSRAPFSALDNVESPASLEEVEHTNSQTHDG</sequence>
<feature type="compositionally biased region" description="Low complexity" evidence="1">
    <location>
        <begin position="170"/>
        <end position="179"/>
    </location>
</feature>
<organism evidence="2 3">
    <name type="scientific">Tilletia horrida</name>
    <dbReference type="NCBI Taxonomy" id="155126"/>
    <lineage>
        <taxon>Eukaryota</taxon>
        <taxon>Fungi</taxon>
        <taxon>Dikarya</taxon>
        <taxon>Basidiomycota</taxon>
        <taxon>Ustilaginomycotina</taxon>
        <taxon>Exobasidiomycetes</taxon>
        <taxon>Tilletiales</taxon>
        <taxon>Tilletiaceae</taxon>
        <taxon>Tilletia</taxon>
    </lineage>
</organism>
<proteinExistence type="predicted"/>
<name>A0AAN6G7N4_9BASI</name>
<feature type="region of interest" description="Disordered" evidence="1">
    <location>
        <begin position="552"/>
        <end position="616"/>
    </location>
</feature>
<feature type="compositionally biased region" description="Acidic residues" evidence="1">
    <location>
        <begin position="45"/>
        <end position="73"/>
    </location>
</feature>
<dbReference type="EMBL" id="JAPDMQ010000398">
    <property type="protein sequence ID" value="KAK0525440.1"/>
    <property type="molecule type" value="Genomic_DNA"/>
</dbReference>
<dbReference type="Proteomes" id="UP001176521">
    <property type="component" value="Unassembled WGS sequence"/>
</dbReference>
<evidence type="ECO:0000256" key="1">
    <source>
        <dbReference type="SAM" id="MobiDB-lite"/>
    </source>
</evidence>
<accession>A0AAN6G7N4</accession>
<reference evidence="2" key="1">
    <citation type="journal article" date="2023" name="PhytoFront">
        <title>Draft Genome Resources of Seven Strains of Tilletia horrida, Causal Agent of Kernel Smut of Rice.</title>
        <authorList>
            <person name="Khanal S."/>
            <person name="Antony Babu S."/>
            <person name="Zhou X.G."/>
        </authorList>
    </citation>
    <scope>NUCLEOTIDE SEQUENCE</scope>
    <source>
        <strain evidence="2">TX3</strain>
    </source>
</reference>
<comment type="caution">
    <text evidence="2">The sequence shown here is derived from an EMBL/GenBank/DDBJ whole genome shotgun (WGS) entry which is preliminary data.</text>
</comment>
<feature type="compositionally biased region" description="Basic and acidic residues" evidence="1">
    <location>
        <begin position="157"/>
        <end position="169"/>
    </location>
</feature>
<feature type="compositionally biased region" description="Polar residues" evidence="1">
    <location>
        <begin position="573"/>
        <end position="589"/>
    </location>
</feature>
<keyword evidence="3" id="KW-1185">Reference proteome</keyword>
<dbReference type="AlphaFoldDB" id="A0AAN6G7N4"/>
<feature type="region of interest" description="Disordered" evidence="1">
    <location>
        <begin position="1"/>
        <end position="92"/>
    </location>
</feature>
<protein>
    <submittedName>
        <fullName evidence="2">Uncharacterized protein</fullName>
    </submittedName>
</protein>
<feature type="compositionally biased region" description="Polar residues" evidence="1">
    <location>
        <begin position="1"/>
        <end position="28"/>
    </location>
</feature>
<evidence type="ECO:0000313" key="3">
    <source>
        <dbReference type="Proteomes" id="UP001176521"/>
    </source>
</evidence>
<gene>
    <name evidence="2" type="ORF">OC842_005501</name>
</gene>
<feature type="region of interest" description="Disordered" evidence="1">
    <location>
        <begin position="157"/>
        <end position="190"/>
    </location>
</feature>